<dbReference type="PROSITE" id="PS50096">
    <property type="entry name" value="IQ"/>
    <property type="match status" value="1"/>
</dbReference>
<dbReference type="EMBL" id="JARYMX010000007">
    <property type="protein sequence ID" value="KAJ9539742.1"/>
    <property type="molecule type" value="Genomic_DNA"/>
</dbReference>
<dbReference type="AlphaFoldDB" id="A0AA38SV22"/>
<keyword evidence="1" id="KW-0143">Chaperone</keyword>
<proteinExistence type="predicted"/>
<gene>
    <name evidence="3" type="ORF">OSB04_026248</name>
</gene>
<name>A0AA38SV22_9ASTR</name>
<organism evidence="3 4">
    <name type="scientific">Centaurea solstitialis</name>
    <name type="common">yellow star-thistle</name>
    <dbReference type="NCBI Taxonomy" id="347529"/>
    <lineage>
        <taxon>Eukaryota</taxon>
        <taxon>Viridiplantae</taxon>
        <taxon>Streptophyta</taxon>
        <taxon>Embryophyta</taxon>
        <taxon>Tracheophyta</taxon>
        <taxon>Spermatophyta</taxon>
        <taxon>Magnoliopsida</taxon>
        <taxon>eudicotyledons</taxon>
        <taxon>Gunneridae</taxon>
        <taxon>Pentapetalae</taxon>
        <taxon>asterids</taxon>
        <taxon>campanulids</taxon>
        <taxon>Asterales</taxon>
        <taxon>Asteraceae</taxon>
        <taxon>Carduoideae</taxon>
        <taxon>Cardueae</taxon>
        <taxon>Centaureinae</taxon>
        <taxon>Centaurea</taxon>
    </lineage>
</organism>
<keyword evidence="4" id="KW-1185">Reference proteome</keyword>
<reference evidence="3" key="1">
    <citation type="submission" date="2023-03" db="EMBL/GenBank/DDBJ databases">
        <title>Chromosome-scale reference genome and RAD-based genetic map of yellow starthistle (Centaurea solstitialis) reveal putative structural variation and QTLs associated with invader traits.</title>
        <authorList>
            <person name="Reatini B."/>
            <person name="Cang F.A."/>
            <person name="Jiang Q."/>
            <person name="Mckibben M.T.W."/>
            <person name="Barker M.S."/>
            <person name="Rieseberg L.H."/>
            <person name="Dlugosch K.M."/>
        </authorList>
    </citation>
    <scope>NUCLEOTIDE SEQUENCE</scope>
    <source>
        <strain evidence="3">CAN-66</strain>
        <tissue evidence="3">Leaf</tissue>
    </source>
</reference>
<dbReference type="PANTHER" id="PTHR33322">
    <property type="entry name" value="BAG DOMAIN CONTAINING PROTEIN, EXPRESSED"/>
    <property type="match status" value="1"/>
</dbReference>
<keyword evidence="2" id="KW-0175">Coiled coil</keyword>
<sequence length="402" mass="45379">MSRNAKLDIIDYFLSESSSPFPFINPISPFHPPTDLDLALDLLNPNFPPLDLLSPFDTITDLIHIQRTTPSGTTTTARRLTARRRRSTAAELYLQSLADRVSALELDFDLVNDEKEKKKKEKEKKKEKKLDRKYTWTAEISSSEKDGSDRKYKLVTEIKGGKKKEKSCKWTAEIQKKGEDARKYSFTASTANAAIEDDSGSEKKKKKDKKKEKTARIVEIQGSPDHGAIVLKQAFTKRNKGKKKELSPQDAAMLIQMTFRAYLIRRSQALRALRELAVAKGRLKELRALFNNFSYRRKLARDAAEKQKFSEKVIVLLLTVDAIEGADIMVRGAKRSMVDELEAMLDVVDPEPSGGGRSMSLKRRTFDMPDGAIQKEIAEGVAEVVRMLGQEEADGSEIHDEI</sequence>
<dbReference type="Proteomes" id="UP001172457">
    <property type="component" value="Chromosome 7"/>
</dbReference>
<dbReference type="InterPro" id="IPR040400">
    <property type="entry name" value="BAG5/6/7/8"/>
</dbReference>
<comment type="caution">
    <text evidence="3">The sequence shown here is derived from an EMBL/GenBank/DDBJ whole genome shotgun (WGS) entry which is preliminary data.</text>
</comment>
<accession>A0AA38SV22</accession>
<dbReference type="GO" id="GO:0009506">
    <property type="term" value="C:plasmodesma"/>
    <property type="evidence" value="ECO:0007669"/>
    <property type="project" value="TreeGrafter"/>
</dbReference>
<feature type="coiled-coil region" evidence="2">
    <location>
        <begin position="101"/>
        <end position="132"/>
    </location>
</feature>
<dbReference type="PANTHER" id="PTHR33322:SF3">
    <property type="entry name" value="BAG FAMILY MOLECULAR CHAPERONE REGULATOR 7"/>
    <property type="match status" value="1"/>
</dbReference>
<evidence type="ECO:0000313" key="4">
    <source>
        <dbReference type="Proteomes" id="UP001172457"/>
    </source>
</evidence>
<evidence type="ECO:0000313" key="3">
    <source>
        <dbReference type="EMBL" id="KAJ9539742.1"/>
    </source>
</evidence>
<dbReference type="GO" id="GO:0006457">
    <property type="term" value="P:protein folding"/>
    <property type="evidence" value="ECO:0007669"/>
    <property type="project" value="TreeGrafter"/>
</dbReference>
<evidence type="ECO:0000256" key="2">
    <source>
        <dbReference type="SAM" id="Coils"/>
    </source>
</evidence>
<protein>
    <submittedName>
        <fullName evidence="3">Uncharacterized protein</fullName>
    </submittedName>
</protein>
<evidence type="ECO:0000256" key="1">
    <source>
        <dbReference type="ARBA" id="ARBA00023186"/>
    </source>
</evidence>